<proteinExistence type="predicted"/>
<feature type="region of interest" description="Disordered" evidence="1">
    <location>
        <begin position="32"/>
        <end position="59"/>
    </location>
</feature>
<dbReference type="Gene3D" id="3.40.190.10">
    <property type="entry name" value="Periplasmic binding protein-like II"/>
    <property type="match status" value="2"/>
</dbReference>
<protein>
    <submittedName>
        <fullName evidence="3">Carbohydrate ABC transporter substrate-binding protein (CUT1 family)</fullName>
    </submittedName>
</protein>
<dbReference type="Proteomes" id="UP000248057">
    <property type="component" value="Unassembled WGS sequence"/>
</dbReference>
<dbReference type="EMBL" id="QJKD01000007">
    <property type="protein sequence ID" value="PXX52405.1"/>
    <property type="molecule type" value="Genomic_DNA"/>
</dbReference>
<dbReference type="InterPro" id="IPR006059">
    <property type="entry name" value="SBP"/>
</dbReference>
<dbReference type="RefSeq" id="WP_110323543.1">
    <property type="nucleotide sequence ID" value="NZ_QJKD01000007.1"/>
</dbReference>
<comment type="caution">
    <text evidence="3">The sequence shown here is derived from an EMBL/GenBank/DDBJ whole genome shotgun (WGS) entry which is preliminary data.</text>
</comment>
<evidence type="ECO:0000256" key="1">
    <source>
        <dbReference type="SAM" id="MobiDB-lite"/>
    </source>
</evidence>
<feature type="chain" id="PRO_5038874061" evidence="2">
    <location>
        <begin position="23"/>
        <end position="452"/>
    </location>
</feature>
<sequence>MKKRWLSILLTISMTAVLTACGGNSAVQETKQSAVESTSVGEEAQTGEGTKEAAESTEEPVTLSMWHIQTNAEDLTAKALLDAIALYEETHPNVKIVQDATQGEQYKVKIRTAAASDELPDIFFAWGYSFAEDFVKSGKALQMDSWLEDGTKDKIKPGLLSVLSYNDAVYGLPVDFSGMLMYYNKTVFEENGLEIPDTYEDLVNVVDAFKQKGIAPMIMGGKAMWPLTAMFEDFSIRTVGAKTCLDVVSQQDTINQEGFVKAADYLQKFLSNKTLTEDSMTMIPPEANTKFAAGGIPMTYNGTWSIGVFEGEGSQVKDQLVAKPFPLIGGELNNPEEYVGASLSGYMVSSETKYPDVAADAVKFITEQAAKNLYQSGAGLPAWDVEVDESQLNPLIIAVNELYGGMTRGVANWDTLLLADYVEDYKNTTTMLTMGDLSPEEYTQEMAEILGK</sequence>
<dbReference type="Pfam" id="PF01547">
    <property type="entry name" value="SBP_bac_1"/>
    <property type="match status" value="1"/>
</dbReference>
<dbReference type="InterPro" id="IPR050490">
    <property type="entry name" value="Bact_solute-bd_prot1"/>
</dbReference>
<keyword evidence="2" id="KW-0732">Signal</keyword>
<evidence type="ECO:0000256" key="2">
    <source>
        <dbReference type="SAM" id="SignalP"/>
    </source>
</evidence>
<organism evidence="3 4">
    <name type="scientific">Hungatella effluvii</name>
    <dbReference type="NCBI Taxonomy" id="1096246"/>
    <lineage>
        <taxon>Bacteria</taxon>
        <taxon>Bacillati</taxon>
        <taxon>Bacillota</taxon>
        <taxon>Clostridia</taxon>
        <taxon>Lachnospirales</taxon>
        <taxon>Lachnospiraceae</taxon>
        <taxon>Hungatella</taxon>
    </lineage>
</organism>
<dbReference type="PANTHER" id="PTHR43649">
    <property type="entry name" value="ARABINOSE-BINDING PROTEIN-RELATED"/>
    <property type="match status" value="1"/>
</dbReference>
<gene>
    <name evidence="3" type="ORF">DFR60_10791</name>
</gene>
<keyword evidence="4" id="KW-1185">Reference proteome</keyword>
<dbReference type="SUPFAM" id="SSF53850">
    <property type="entry name" value="Periplasmic binding protein-like II"/>
    <property type="match status" value="1"/>
</dbReference>
<evidence type="ECO:0000313" key="4">
    <source>
        <dbReference type="Proteomes" id="UP000248057"/>
    </source>
</evidence>
<reference evidence="3 4" key="1">
    <citation type="submission" date="2018-05" db="EMBL/GenBank/DDBJ databases">
        <title>Genomic Encyclopedia of Type Strains, Phase IV (KMG-IV): sequencing the most valuable type-strain genomes for metagenomic binning, comparative biology and taxonomic classification.</title>
        <authorList>
            <person name="Goeker M."/>
        </authorList>
    </citation>
    <scope>NUCLEOTIDE SEQUENCE [LARGE SCALE GENOMIC DNA]</scope>
    <source>
        <strain evidence="3 4">DSM 24995</strain>
    </source>
</reference>
<evidence type="ECO:0000313" key="3">
    <source>
        <dbReference type="EMBL" id="PXX52405.1"/>
    </source>
</evidence>
<dbReference type="PROSITE" id="PS51257">
    <property type="entry name" value="PROKAR_LIPOPROTEIN"/>
    <property type="match status" value="1"/>
</dbReference>
<name>A0A2V3Y5T8_9FIRM</name>
<feature type="signal peptide" evidence="2">
    <location>
        <begin position="1"/>
        <end position="22"/>
    </location>
</feature>
<dbReference type="GeneID" id="86062203"/>
<dbReference type="AlphaFoldDB" id="A0A2V3Y5T8"/>
<accession>A0A2V3Y5T8</accession>